<dbReference type="AlphaFoldDB" id="A0A9X2B373"/>
<dbReference type="GO" id="GO:0005886">
    <property type="term" value="C:plasma membrane"/>
    <property type="evidence" value="ECO:0007669"/>
    <property type="project" value="UniProtKB-SubCell"/>
</dbReference>
<evidence type="ECO:0000256" key="6">
    <source>
        <dbReference type="ARBA" id="ARBA00023136"/>
    </source>
</evidence>
<dbReference type="PANTHER" id="PTHR40043:SF1">
    <property type="entry name" value="UPF0719 INNER MEMBRANE PROTEIN YJFL"/>
    <property type="match status" value="1"/>
</dbReference>
<feature type="transmembrane region" description="Helical" evidence="7">
    <location>
        <begin position="12"/>
        <end position="33"/>
    </location>
</feature>
<keyword evidence="6 7" id="KW-0472">Membrane</keyword>
<comment type="caution">
    <text evidence="8">The sequence shown here is derived from an EMBL/GenBank/DDBJ whole genome shotgun (WGS) entry which is preliminary data.</text>
</comment>
<gene>
    <name evidence="8" type="ORF">MUG84_16515</name>
</gene>
<dbReference type="Pfam" id="PF03994">
    <property type="entry name" value="DUF350"/>
    <property type="match status" value="1"/>
</dbReference>
<evidence type="ECO:0000256" key="2">
    <source>
        <dbReference type="ARBA" id="ARBA00005779"/>
    </source>
</evidence>
<keyword evidence="4 7" id="KW-0812">Transmembrane</keyword>
<name>A0A9X2B373_9BACL</name>
<dbReference type="PANTHER" id="PTHR40043">
    <property type="entry name" value="UPF0719 INNER MEMBRANE PROTEIN YJFL"/>
    <property type="match status" value="1"/>
</dbReference>
<comment type="similarity">
    <text evidence="2">Belongs to the UPF0719 family.</text>
</comment>
<keyword evidence="9" id="KW-1185">Reference proteome</keyword>
<evidence type="ECO:0000256" key="1">
    <source>
        <dbReference type="ARBA" id="ARBA00004651"/>
    </source>
</evidence>
<evidence type="ECO:0000313" key="8">
    <source>
        <dbReference type="EMBL" id="MCJ8013334.1"/>
    </source>
</evidence>
<organism evidence="8 9">
    <name type="scientific">Paenibacillus mangrovi</name>
    <dbReference type="NCBI Taxonomy" id="2931978"/>
    <lineage>
        <taxon>Bacteria</taxon>
        <taxon>Bacillati</taxon>
        <taxon>Bacillota</taxon>
        <taxon>Bacilli</taxon>
        <taxon>Bacillales</taxon>
        <taxon>Paenibacillaceae</taxon>
        <taxon>Paenibacillus</taxon>
    </lineage>
</organism>
<evidence type="ECO:0000256" key="7">
    <source>
        <dbReference type="SAM" id="Phobius"/>
    </source>
</evidence>
<accession>A0A9X2B373</accession>
<proteinExistence type="inferred from homology"/>
<reference evidence="8" key="1">
    <citation type="submission" date="2022-04" db="EMBL/GenBank/DDBJ databases">
        <title>Paenibacillus mangrovi sp. nov., a novel endophytic bacterium isolated from bark of Kandelia candel.</title>
        <authorList>
            <person name="Tuo L."/>
        </authorList>
    </citation>
    <scope>NUCLEOTIDE SEQUENCE</scope>
    <source>
        <strain evidence="8">KQZ6P-2</strain>
    </source>
</reference>
<evidence type="ECO:0000256" key="5">
    <source>
        <dbReference type="ARBA" id="ARBA00022989"/>
    </source>
</evidence>
<protein>
    <submittedName>
        <fullName evidence="8">DUF350 domain-containing protein</fullName>
    </submittedName>
</protein>
<dbReference type="EMBL" id="JALIRP010000006">
    <property type="protein sequence ID" value="MCJ8013334.1"/>
    <property type="molecule type" value="Genomic_DNA"/>
</dbReference>
<comment type="subcellular location">
    <subcellularLocation>
        <location evidence="1">Cell membrane</location>
        <topology evidence="1">Multi-pass membrane protein</topology>
    </subcellularLocation>
</comment>
<sequence>MKSWVDHLLAHPLGMLIGYFSVAILGLIIFLYLFELVARYNSWKEIQSGNVSVSLATGGKIFAICNVMRYSIEGKTNIYDTMKWAFFGYILLFAAYLLFEFLTPLFSVDEEIRKDNRAVGILSMLISVSLSYVIGACIF</sequence>
<evidence type="ECO:0000313" key="9">
    <source>
        <dbReference type="Proteomes" id="UP001139347"/>
    </source>
</evidence>
<evidence type="ECO:0000256" key="3">
    <source>
        <dbReference type="ARBA" id="ARBA00022475"/>
    </source>
</evidence>
<dbReference type="InterPro" id="IPR007140">
    <property type="entry name" value="DUF350"/>
</dbReference>
<dbReference type="Proteomes" id="UP001139347">
    <property type="component" value="Unassembled WGS sequence"/>
</dbReference>
<keyword evidence="3" id="KW-1003">Cell membrane</keyword>
<keyword evidence="5 7" id="KW-1133">Transmembrane helix</keyword>
<evidence type="ECO:0000256" key="4">
    <source>
        <dbReference type="ARBA" id="ARBA00022692"/>
    </source>
</evidence>
<dbReference type="RefSeq" id="WP_244726609.1">
    <property type="nucleotide sequence ID" value="NZ_JALIRP010000006.1"/>
</dbReference>
<feature type="transmembrane region" description="Helical" evidence="7">
    <location>
        <begin position="118"/>
        <end position="138"/>
    </location>
</feature>
<feature type="transmembrane region" description="Helical" evidence="7">
    <location>
        <begin position="84"/>
        <end position="106"/>
    </location>
</feature>